<dbReference type="PANTHER" id="PTHR48070">
    <property type="entry name" value="ESTERASE OVCA2"/>
    <property type="match status" value="1"/>
</dbReference>
<dbReference type="SUPFAM" id="SSF53474">
    <property type="entry name" value="alpha/beta-Hydrolases"/>
    <property type="match status" value="1"/>
</dbReference>
<gene>
    <name evidence="3" type="ORF">DL764_009174</name>
</gene>
<keyword evidence="4" id="KW-1185">Reference proteome</keyword>
<dbReference type="AlphaFoldDB" id="A0A4Q4SVQ8"/>
<dbReference type="Gene3D" id="3.40.50.1820">
    <property type="entry name" value="alpha/beta hydrolase"/>
    <property type="match status" value="1"/>
</dbReference>
<evidence type="ECO:0000313" key="3">
    <source>
        <dbReference type="EMBL" id="RYO85438.1"/>
    </source>
</evidence>
<dbReference type="InterPro" id="IPR050593">
    <property type="entry name" value="LovG"/>
</dbReference>
<dbReference type="InterPro" id="IPR005645">
    <property type="entry name" value="FSH-like_dom"/>
</dbReference>
<evidence type="ECO:0000313" key="4">
    <source>
        <dbReference type="Proteomes" id="UP000293360"/>
    </source>
</evidence>
<evidence type="ECO:0000256" key="1">
    <source>
        <dbReference type="ARBA" id="ARBA00022801"/>
    </source>
</evidence>
<dbReference type="GO" id="GO:0019748">
    <property type="term" value="P:secondary metabolic process"/>
    <property type="evidence" value="ECO:0007669"/>
    <property type="project" value="TreeGrafter"/>
</dbReference>
<protein>
    <recommendedName>
        <fullName evidence="2">Serine hydrolase domain-containing protein</fullName>
    </recommendedName>
</protein>
<organism evidence="3 4">
    <name type="scientific">Monosporascus ibericus</name>
    <dbReference type="NCBI Taxonomy" id="155417"/>
    <lineage>
        <taxon>Eukaryota</taxon>
        <taxon>Fungi</taxon>
        <taxon>Dikarya</taxon>
        <taxon>Ascomycota</taxon>
        <taxon>Pezizomycotina</taxon>
        <taxon>Sordariomycetes</taxon>
        <taxon>Xylariomycetidae</taxon>
        <taxon>Xylariales</taxon>
        <taxon>Xylariales incertae sedis</taxon>
        <taxon>Monosporascus</taxon>
    </lineage>
</organism>
<dbReference type="InterPro" id="IPR029058">
    <property type="entry name" value="AB_hydrolase_fold"/>
</dbReference>
<feature type="domain" description="Serine hydrolase" evidence="2">
    <location>
        <begin position="41"/>
        <end position="173"/>
    </location>
</feature>
<name>A0A4Q4SVQ8_9PEZI</name>
<proteinExistence type="predicted"/>
<dbReference type="Proteomes" id="UP000293360">
    <property type="component" value="Unassembled WGS sequence"/>
</dbReference>
<dbReference type="GO" id="GO:0016787">
    <property type="term" value="F:hydrolase activity"/>
    <property type="evidence" value="ECO:0007669"/>
    <property type="project" value="UniProtKB-KW"/>
</dbReference>
<dbReference type="Pfam" id="PF03959">
    <property type="entry name" value="FSH1"/>
    <property type="match status" value="1"/>
</dbReference>
<dbReference type="OrthoDB" id="414698at2759"/>
<dbReference type="GO" id="GO:0005737">
    <property type="term" value="C:cytoplasm"/>
    <property type="evidence" value="ECO:0007669"/>
    <property type="project" value="TreeGrafter"/>
</dbReference>
<dbReference type="GO" id="GO:0005634">
    <property type="term" value="C:nucleus"/>
    <property type="evidence" value="ECO:0007669"/>
    <property type="project" value="TreeGrafter"/>
</dbReference>
<dbReference type="STRING" id="155417.A0A4Q4SVQ8"/>
<dbReference type="PANTHER" id="PTHR48070:SF6">
    <property type="entry name" value="ESTERASE OVCA2"/>
    <property type="match status" value="1"/>
</dbReference>
<dbReference type="EMBL" id="QJNU01000814">
    <property type="protein sequence ID" value="RYO85438.1"/>
    <property type="molecule type" value="Genomic_DNA"/>
</dbReference>
<comment type="caution">
    <text evidence="3">The sequence shown here is derived from an EMBL/GenBank/DDBJ whole genome shotgun (WGS) entry which is preliminary data.</text>
</comment>
<sequence length="201" mass="22155">MQTAAFRYGLADQHTYEFVQGVVPWELPQDPSNQHYAYYDITSPTSFITALDNLEAYVETEGPFDGVIAYSQGAGLVAMLLVRRQYLQPQAERLFRCAILFSPVQVYDPVAYLERGEVRVLDRLVPAMARFSIPVVIISGEADDRKAECQGLQAICDPALLNFFVHEGGHEVPGIGVQNGIAGTIKAARRGITQAELAVVH</sequence>
<evidence type="ECO:0000259" key="2">
    <source>
        <dbReference type="Pfam" id="PF03959"/>
    </source>
</evidence>
<reference evidence="3 4" key="1">
    <citation type="submission" date="2018-06" db="EMBL/GenBank/DDBJ databases">
        <title>Complete Genomes of Monosporascus.</title>
        <authorList>
            <person name="Robinson A.J."/>
            <person name="Natvig D.O."/>
        </authorList>
    </citation>
    <scope>NUCLEOTIDE SEQUENCE [LARGE SCALE GENOMIC DNA]</scope>
    <source>
        <strain evidence="3 4">CBS 110550</strain>
    </source>
</reference>
<accession>A0A4Q4SVQ8</accession>
<keyword evidence="1" id="KW-0378">Hydrolase</keyword>